<dbReference type="RefSeq" id="WP_327608694.1">
    <property type="nucleotide sequence ID" value="NZ_JARZFX010000011.1"/>
</dbReference>
<evidence type="ECO:0008006" key="3">
    <source>
        <dbReference type="Google" id="ProtNLM"/>
    </source>
</evidence>
<dbReference type="Proteomes" id="UP001335737">
    <property type="component" value="Unassembled WGS sequence"/>
</dbReference>
<name>A0ABU6KIJ7_9BACI</name>
<gene>
    <name evidence="1" type="ORF">QGM71_16750</name>
</gene>
<evidence type="ECO:0000313" key="1">
    <source>
        <dbReference type="EMBL" id="MEC5425137.1"/>
    </source>
</evidence>
<sequence>MKKLLLIFLILFICLSSVLYLKYGSANAKLSENVSSMKQVGDFILHMRVDEKDKGIEVMRSIQYVGEEPVKIVHQSPLVSISIGNNKHDFTGSTVMKVLRKGDIYHPQSTVSFSISEKGECKLYVHARLDVNGERLSIEHEENLLFE</sequence>
<dbReference type="EMBL" id="JARZFX010000011">
    <property type="protein sequence ID" value="MEC5425137.1"/>
    <property type="molecule type" value="Genomic_DNA"/>
</dbReference>
<evidence type="ECO:0000313" key="2">
    <source>
        <dbReference type="Proteomes" id="UP001335737"/>
    </source>
</evidence>
<proteinExistence type="predicted"/>
<reference evidence="1 2" key="1">
    <citation type="journal article" date="2024" name="Int. J. Syst. Evol. Microbiol.">
        <title>Virgibacillus tibetensis sp. nov., isolated from salt lake on the Tibetan Plateau of China.</title>
        <authorList>
            <person name="Phurbu D."/>
            <person name="Liu Z.-X."/>
            <person name="Wang R."/>
            <person name="Zheng Y.-Y."/>
            <person name="Liu H.-C."/>
            <person name="Zhou Y.-G."/>
            <person name="Yu Y.-J."/>
            <person name="Li A.-H."/>
        </authorList>
    </citation>
    <scope>NUCLEOTIDE SEQUENCE [LARGE SCALE GENOMIC DNA]</scope>
    <source>
        <strain evidence="1 2">C22-A2</strain>
    </source>
</reference>
<keyword evidence="2" id="KW-1185">Reference proteome</keyword>
<organism evidence="1 2">
    <name type="scientific">Virgibacillus tibetensis</name>
    <dbReference type="NCBI Taxonomy" id="3042313"/>
    <lineage>
        <taxon>Bacteria</taxon>
        <taxon>Bacillati</taxon>
        <taxon>Bacillota</taxon>
        <taxon>Bacilli</taxon>
        <taxon>Bacillales</taxon>
        <taxon>Bacillaceae</taxon>
        <taxon>Virgibacillus</taxon>
    </lineage>
</organism>
<accession>A0ABU6KIJ7</accession>
<comment type="caution">
    <text evidence="1">The sequence shown here is derived from an EMBL/GenBank/DDBJ whole genome shotgun (WGS) entry which is preliminary data.</text>
</comment>
<protein>
    <recommendedName>
        <fullName evidence="3">DUF4352 domain-containing protein</fullName>
    </recommendedName>
</protein>